<dbReference type="KEGG" id="cut:CUTER_02605"/>
<dbReference type="InterPro" id="IPR003738">
    <property type="entry name" value="SRAP"/>
</dbReference>
<dbReference type="PANTHER" id="PTHR13604:SF0">
    <property type="entry name" value="ABASIC SITE PROCESSING PROTEIN HMCES"/>
    <property type="match status" value="1"/>
</dbReference>
<dbReference type="GO" id="GO:0006508">
    <property type="term" value="P:proteolysis"/>
    <property type="evidence" value="ECO:0007669"/>
    <property type="project" value="UniProtKB-KW"/>
</dbReference>
<dbReference type="AlphaFoldDB" id="A0A0G3HAY6"/>
<evidence type="ECO:0000256" key="3">
    <source>
        <dbReference type="ARBA" id="ARBA00022763"/>
    </source>
</evidence>
<dbReference type="InterPro" id="IPR036590">
    <property type="entry name" value="SRAP-like"/>
</dbReference>
<evidence type="ECO:0000256" key="2">
    <source>
        <dbReference type="ARBA" id="ARBA00022670"/>
    </source>
</evidence>
<evidence type="ECO:0000256" key="5">
    <source>
        <dbReference type="ARBA" id="ARBA00023124"/>
    </source>
</evidence>
<dbReference type="Gene3D" id="3.90.1680.10">
    <property type="entry name" value="SOS response associated peptidase-like"/>
    <property type="match status" value="1"/>
</dbReference>
<dbReference type="PANTHER" id="PTHR13604">
    <property type="entry name" value="DC12-RELATED"/>
    <property type="match status" value="1"/>
</dbReference>
<gene>
    <name evidence="9" type="ORF">CUTER_02605</name>
</gene>
<keyword evidence="7" id="KW-0456">Lyase</keyword>
<dbReference type="SUPFAM" id="SSF143081">
    <property type="entry name" value="BB1717-like"/>
    <property type="match status" value="1"/>
</dbReference>
<protein>
    <recommendedName>
        <fullName evidence="8">Abasic site processing protein</fullName>
        <ecNumber evidence="8">3.4.-.-</ecNumber>
    </recommendedName>
</protein>
<reference evidence="10" key="2">
    <citation type="submission" date="2015-05" db="EMBL/GenBank/DDBJ databases">
        <title>Complete genome sequence of Corynebacterium uterequi DSM 45634, isolated from the uterus of a maiden mare.</title>
        <authorList>
            <person name="Ruckert C."/>
            <person name="Albersmeier A."/>
            <person name="Winkler A."/>
            <person name="Tauch A."/>
        </authorList>
    </citation>
    <scope>NUCLEOTIDE SEQUENCE [LARGE SCALE GENOMIC DNA]</scope>
    <source>
        <strain evidence="10">DSM 45634</strain>
    </source>
</reference>
<keyword evidence="2 8" id="KW-0645">Protease</keyword>
<evidence type="ECO:0000313" key="9">
    <source>
        <dbReference type="EMBL" id="AKK10536.1"/>
    </source>
</evidence>
<dbReference type="GO" id="GO:0003697">
    <property type="term" value="F:single-stranded DNA binding"/>
    <property type="evidence" value="ECO:0007669"/>
    <property type="project" value="InterPro"/>
</dbReference>
<dbReference type="GO" id="GO:0016829">
    <property type="term" value="F:lyase activity"/>
    <property type="evidence" value="ECO:0007669"/>
    <property type="project" value="UniProtKB-KW"/>
</dbReference>
<organism evidence="9 10">
    <name type="scientific">Corynebacterium uterequi</name>
    <dbReference type="NCBI Taxonomy" id="1072256"/>
    <lineage>
        <taxon>Bacteria</taxon>
        <taxon>Bacillati</taxon>
        <taxon>Actinomycetota</taxon>
        <taxon>Actinomycetes</taxon>
        <taxon>Mycobacteriales</taxon>
        <taxon>Corynebacteriaceae</taxon>
        <taxon>Corynebacterium</taxon>
    </lineage>
</organism>
<dbReference type="GO" id="GO:0106300">
    <property type="term" value="P:protein-DNA covalent cross-linking repair"/>
    <property type="evidence" value="ECO:0007669"/>
    <property type="project" value="InterPro"/>
</dbReference>
<keyword evidence="5" id="KW-0190">Covalent protein-DNA linkage</keyword>
<reference evidence="9 10" key="1">
    <citation type="journal article" date="2015" name="Genome Announc.">
        <title>Virulence Factor Genes Detected in the Complete Genome Sequence of Corynebacterium uterequi DSM 45634, Isolated from the Uterus of a Maiden Mare.</title>
        <authorList>
            <person name="Ruckert C."/>
            <person name="Kriete M."/>
            <person name="Jaenicke S."/>
            <person name="Winkler A."/>
            <person name="Tauch A."/>
        </authorList>
    </citation>
    <scope>NUCLEOTIDE SEQUENCE [LARGE SCALE GENOMIC DNA]</scope>
    <source>
        <strain evidence="9 10">DSM 45634</strain>
    </source>
</reference>
<dbReference type="Pfam" id="PF02586">
    <property type="entry name" value="SRAP"/>
    <property type="match status" value="1"/>
</dbReference>
<dbReference type="Proteomes" id="UP000035548">
    <property type="component" value="Chromosome"/>
</dbReference>
<sequence>MEPMCGRFVLFTTGESLLERVEELPGVGEVRAPDATPPPRYNIAPTMPVALVRVGGERAQLDAARWALVPSWKSDASGPPLFNARAETVREKPSFRAAFARRRGVIVMDGYYEWHVGDDGAKQPYFVHLPDGELLWAAALWDTGGGRLSCTMVTTESSDPLRWLHHRMPRLLAPGEVRRWCEGNADDAAALLHPAPAKLRQRVQWRPADAAVGQVRNDYPELIAAP</sequence>
<dbReference type="GO" id="GO:0008233">
    <property type="term" value="F:peptidase activity"/>
    <property type="evidence" value="ECO:0007669"/>
    <property type="project" value="UniProtKB-KW"/>
</dbReference>
<proteinExistence type="inferred from homology"/>
<keyword evidence="4 8" id="KW-0378">Hydrolase</keyword>
<evidence type="ECO:0000256" key="4">
    <source>
        <dbReference type="ARBA" id="ARBA00022801"/>
    </source>
</evidence>
<keyword evidence="3" id="KW-0227">DNA damage</keyword>
<evidence type="ECO:0000313" key="10">
    <source>
        <dbReference type="Proteomes" id="UP000035548"/>
    </source>
</evidence>
<evidence type="ECO:0000256" key="8">
    <source>
        <dbReference type="RuleBase" id="RU364100"/>
    </source>
</evidence>
<evidence type="ECO:0000256" key="1">
    <source>
        <dbReference type="ARBA" id="ARBA00008136"/>
    </source>
</evidence>
<evidence type="ECO:0000256" key="7">
    <source>
        <dbReference type="ARBA" id="ARBA00023239"/>
    </source>
</evidence>
<name>A0A0G3HAY6_9CORY</name>
<dbReference type="EMBL" id="CP011546">
    <property type="protein sequence ID" value="AKK10536.1"/>
    <property type="molecule type" value="Genomic_DNA"/>
</dbReference>
<evidence type="ECO:0000256" key="6">
    <source>
        <dbReference type="ARBA" id="ARBA00023125"/>
    </source>
</evidence>
<dbReference type="EC" id="3.4.-.-" evidence="8"/>
<comment type="similarity">
    <text evidence="1 8">Belongs to the SOS response-associated peptidase family.</text>
</comment>
<dbReference type="STRING" id="1072256.CUTER_02605"/>
<dbReference type="PATRIC" id="fig|1072256.5.peg.516"/>
<accession>A0A0G3HAY6</accession>
<keyword evidence="6" id="KW-0238">DNA-binding</keyword>
<keyword evidence="10" id="KW-1185">Reference proteome</keyword>